<dbReference type="Proteomes" id="UP000238982">
    <property type="component" value="Unassembled WGS sequence"/>
</dbReference>
<proteinExistence type="predicted"/>
<dbReference type="RefSeq" id="WP_146125302.1">
    <property type="nucleotide sequence ID" value="NZ_JAHPLO010000122.1"/>
</dbReference>
<dbReference type="AlphaFoldDB" id="A0A2S9MBG0"/>
<sequence>MSTPAIEIQIPVDAQPLLIALDRLLWAIAEHPEFASMLREELSKSAAIGAALIHPGPQIVIAPNLGLRALLDAWVPA</sequence>
<protein>
    <submittedName>
        <fullName evidence="1">Uncharacterized protein</fullName>
    </submittedName>
</protein>
<evidence type="ECO:0000313" key="2">
    <source>
        <dbReference type="Proteomes" id="UP000238982"/>
    </source>
</evidence>
<organism evidence="1 2">
    <name type="scientific">Burkholderia multivorans</name>
    <dbReference type="NCBI Taxonomy" id="87883"/>
    <lineage>
        <taxon>Bacteria</taxon>
        <taxon>Pseudomonadati</taxon>
        <taxon>Pseudomonadota</taxon>
        <taxon>Betaproteobacteria</taxon>
        <taxon>Burkholderiales</taxon>
        <taxon>Burkholderiaceae</taxon>
        <taxon>Burkholderia</taxon>
        <taxon>Burkholderia cepacia complex</taxon>
    </lineage>
</organism>
<accession>A0A2S9MBG0</accession>
<reference evidence="1 2" key="1">
    <citation type="submission" date="2018-03" db="EMBL/GenBank/DDBJ databases">
        <authorList>
            <person name="Keele B.F."/>
        </authorList>
    </citation>
    <scope>NUCLEOTIDE SEQUENCE [LARGE SCALE GENOMIC DNA]</scope>
    <source>
        <strain evidence="1 2">AU19729</strain>
    </source>
</reference>
<name>A0A2S9MBG0_9BURK</name>
<evidence type="ECO:0000313" key="1">
    <source>
        <dbReference type="EMBL" id="PRF54671.1"/>
    </source>
</evidence>
<gene>
    <name evidence="1" type="ORF">C6Q15_28325</name>
</gene>
<dbReference type="EMBL" id="PVGH01000107">
    <property type="protein sequence ID" value="PRF54671.1"/>
    <property type="molecule type" value="Genomic_DNA"/>
</dbReference>
<comment type="caution">
    <text evidence="1">The sequence shown here is derived from an EMBL/GenBank/DDBJ whole genome shotgun (WGS) entry which is preliminary data.</text>
</comment>